<name>A1RST5_PYRIL</name>
<gene>
    <name evidence="1" type="ordered locus">Pisl_0841</name>
</gene>
<dbReference type="OrthoDB" id="28918at2157"/>
<evidence type="ECO:0000313" key="1">
    <source>
        <dbReference type="EMBL" id="ABL88017.1"/>
    </source>
</evidence>
<accession>A1RST5</accession>
<protein>
    <submittedName>
        <fullName evidence="1">Uncharacterized protein</fullName>
    </submittedName>
</protein>
<dbReference type="EMBL" id="CP000504">
    <property type="protein sequence ID" value="ABL88017.1"/>
    <property type="molecule type" value="Genomic_DNA"/>
</dbReference>
<dbReference type="Proteomes" id="UP000002595">
    <property type="component" value="Chromosome"/>
</dbReference>
<dbReference type="HOGENOM" id="CLU_200167_0_0_2"/>
<dbReference type="AlphaFoldDB" id="A1RST5"/>
<reference evidence="1" key="1">
    <citation type="submission" date="2006-12" db="EMBL/GenBank/DDBJ databases">
        <title>Complete sequence of Pyrobaculum islandicum DSM 4184.</title>
        <authorList>
            <person name="Copeland A."/>
            <person name="Lucas S."/>
            <person name="Lapidus A."/>
            <person name="Barry K."/>
            <person name="Detter J.C."/>
            <person name="Glavina del Rio T."/>
            <person name="Dalin E."/>
            <person name="Tice H."/>
            <person name="Pitluck S."/>
            <person name="Meincke L."/>
            <person name="Brettin T."/>
            <person name="Bruce D."/>
            <person name="Han C."/>
            <person name="Tapia R."/>
            <person name="Gilna P."/>
            <person name="Schmutz J."/>
            <person name="Larimer F."/>
            <person name="Land M."/>
            <person name="Hauser L."/>
            <person name="Kyrpides N."/>
            <person name="Mikhailova N."/>
            <person name="Cozen A.E."/>
            <person name="Fitz-Gibbon S.T."/>
            <person name="House C.H."/>
            <person name="Saltikov C."/>
            <person name="Lowe T."/>
            <person name="Richardson P."/>
        </authorList>
    </citation>
    <scope>NUCLEOTIDE SEQUENCE [LARGE SCALE GENOMIC DNA]</scope>
    <source>
        <strain evidence="1">DSM 4184</strain>
    </source>
</reference>
<dbReference type="RefSeq" id="WP_011762593.1">
    <property type="nucleotide sequence ID" value="NC_008701.1"/>
</dbReference>
<proteinExistence type="predicted"/>
<sequence>MERLPLELTTKLRKMAQELEGVGARSIINYVIYEFEVGGQSLEVLEEAEQMAKKEIEELYEVIKVIEELRKAIV</sequence>
<dbReference type="KEGG" id="pis:Pisl_0841"/>
<dbReference type="eggNOG" id="arCOG05571">
    <property type="taxonomic scope" value="Archaea"/>
</dbReference>
<dbReference type="GeneID" id="4616308"/>
<keyword evidence="2" id="KW-1185">Reference proteome</keyword>
<dbReference type="STRING" id="384616.Pisl_0841"/>
<evidence type="ECO:0000313" key="2">
    <source>
        <dbReference type="Proteomes" id="UP000002595"/>
    </source>
</evidence>
<organism evidence="1 2">
    <name type="scientific">Pyrobaculum islandicum (strain DSM 4184 / JCM 9189 / GEO3)</name>
    <dbReference type="NCBI Taxonomy" id="384616"/>
    <lineage>
        <taxon>Archaea</taxon>
        <taxon>Thermoproteota</taxon>
        <taxon>Thermoprotei</taxon>
        <taxon>Thermoproteales</taxon>
        <taxon>Thermoproteaceae</taxon>
        <taxon>Pyrobaculum</taxon>
    </lineage>
</organism>